<keyword evidence="3" id="KW-1185">Reference proteome</keyword>
<gene>
    <name evidence="2" type="ORF">NCGR_LOCUS34098</name>
</gene>
<feature type="compositionally biased region" description="Basic and acidic residues" evidence="1">
    <location>
        <begin position="27"/>
        <end position="41"/>
    </location>
</feature>
<name>A0A811PR74_9POAL</name>
<evidence type="ECO:0000313" key="2">
    <source>
        <dbReference type="EMBL" id="CAD6250304.1"/>
    </source>
</evidence>
<dbReference type="AlphaFoldDB" id="A0A811PR74"/>
<proteinExistence type="predicted"/>
<comment type="caution">
    <text evidence="2">The sequence shown here is derived from an EMBL/GenBank/DDBJ whole genome shotgun (WGS) entry which is preliminary data.</text>
</comment>
<feature type="region of interest" description="Disordered" evidence="1">
    <location>
        <begin position="1"/>
        <end position="185"/>
    </location>
</feature>
<evidence type="ECO:0000313" key="3">
    <source>
        <dbReference type="Proteomes" id="UP000604825"/>
    </source>
</evidence>
<feature type="compositionally biased region" description="Basic and acidic residues" evidence="1">
    <location>
        <begin position="114"/>
        <end position="127"/>
    </location>
</feature>
<feature type="compositionally biased region" description="Low complexity" evidence="1">
    <location>
        <begin position="65"/>
        <end position="77"/>
    </location>
</feature>
<dbReference type="EMBL" id="CAJGYO010000008">
    <property type="protein sequence ID" value="CAD6250304.1"/>
    <property type="molecule type" value="Genomic_DNA"/>
</dbReference>
<dbReference type="Proteomes" id="UP000604825">
    <property type="component" value="Unassembled WGS sequence"/>
</dbReference>
<evidence type="ECO:0000256" key="1">
    <source>
        <dbReference type="SAM" id="MobiDB-lite"/>
    </source>
</evidence>
<accession>A0A811PR74</accession>
<feature type="compositionally biased region" description="Low complexity" evidence="1">
    <location>
        <begin position="141"/>
        <end position="174"/>
    </location>
</feature>
<organism evidence="2 3">
    <name type="scientific">Miscanthus lutarioriparius</name>
    <dbReference type="NCBI Taxonomy" id="422564"/>
    <lineage>
        <taxon>Eukaryota</taxon>
        <taxon>Viridiplantae</taxon>
        <taxon>Streptophyta</taxon>
        <taxon>Embryophyta</taxon>
        <taxon>Tracheophyta</taxon>
        <taxon>Spermatophyta</taxon>
        <taxon>Magnoliopsida</taxon>
        <taxon>Liliopsida</taxon>
        <taxon>Poales</taxon>
        <taxon>Poaceae</taxon>
        <taxon>PACMAD clade</taxon>
        <taxon>Panicoideae</taxon>
        <taxon>Andropogonodae</taxon>
        <taxon>Andropogoneae</taxon>
        <taxon>Saccharinae</taxon>
        <taxon>Miscanthus</taxon>
    </lineage>
</organism>
<sequence length="267" mass="28147">MAVWRLKTARHEAGAPVPPQIQNATSEIKEQARQASPEDRPFPNLVAAGSRMIASSSASDPMMLEAGPGTQAPATAPEPLPEEANGPEHTQDCSSPENGHLPDGEAQAITKQNKAGDDQAQDARDVTDSSVQPISSPAPVSESASQRPPASPAATQPTAMGDEAATTETVAADASEQRGTSAAGKLKRFNERILRKAAAPLLPAKVQDQPSTRLPTRSRRITAQPLSRVRASMRGEILVMKRLGMLPEHSRPSSTAVEAYDSISLTS</sequence>
<reference evidence="2" key="1">
    <citation type="submission" date="2020-10" db="EMBL/GenBank/DDBJ databases">
        <authorList>
            <person name="Han B."/>
            <person name="Lu T."/>
            <person name="Zhao Q."/>
            <person name="Huang X."/>
            <person name="Zhao Y."/>
        </authorList>
    </citation>
    <scope>NUCLEOTIDE SEQUENCE</scope>
</reference>
<feature type="region of interest" description="Disordered" evidence="1">
    <location>
        <begin position="248"/>
        <end position="267"/>
    </location>
</feature>
<protein>
    <submittedName>
        <fullName evidence="2">Uncharacterized protein</fullName>
    </submittedName>
</protein>